<reference evidence="3" key="1">
    <citation type="submission" date="2016-10" db="EMBL/GenBank/DDBJ databases">
        <authorList>
            <person name="Varghese N."/>
            <person name="Submissions S."/>
        </authorList>
    </citation>
    <scope>NUCLEOTIDE SEQUENCE [LARGE SCALE GENOMIC DNA]</scope>
    <source>
        <strain evidence="3">Gh-48</strain>
    </source>
</reference>
<evidence type="ECO:0000256" key="1">
    <source>
        <dbReference type="SAM" id="Phobius"/>
    </source>
</evidence>
<evidence type="ECO:0000313" key="2">
    <source>
        <dbReference type="EMBL" id="SEO93485.1"/>
    </source>
</evidence>
<feature type="transmembrane region" description="Helical" evidence="1">
    <location>
        <begin position="163"/>
        <end position="180"/>
    </location>
</feature>
<gene>
    <name evidence="2" type="ORF">SAMN05192574_116120</name>
</gene>
<feature type="transmembrane region" description="Helical" evidence="1">
    <location>
        <begin position="7"/>
        <end position="25"/>
    </location>
</feature>
<dbReference type="Pfam" id="PF04240">
    <property type="entry name" value="Caroten_synth"/>
    <property type="match status" value="1"/>
</dbReference>
<feature type="transmembrane region" description="Helical" evidence="1">
    <location>
        <begin position="130"/>
        <end position="151"/>
    </location>
</feature>
<feature type="transmembrane region" description="Helical" evidence="1">
    <location>
        <begin position="192"/>
        <end position="209"/>
    </location>
</feature>
<accession>A0A1H8TRK1</accession>
<keyword evidence="1" id="KW-1133">Transmembrane helix</keyword>
<organism evidence="2 3">
    <name type="scientific">Mucilaginibacter gossypiicola</name>
    <dbReference type="NCBI Taxonomy" id="551995"/>
    <lineage>
        <taxon>Bacteria</taxon>
        <taxon>Pseudomonadati</taxon>
        <taxon>Bacteroidota</taxon>
        <taxon>Sphingobacteriia</taxon>
        <taxon>Sphingobacteriales</taxon>
        <taxon>Sphingobacteriaceae</taxon>
        <taxon>Mucilaginibacter</taxon>
    </lineage>
</organism>
<dbReference type="AlphaFoldDB" id="A0A1H8TRK1"/>
<proteinExistence type="predicted"/>
<dbReference type="EMBL" id="FOCL01000016">
    <property type="protein sequence ID" value="SEO93485.1"/>
    <property type="molecule type" value="Genomic_DNA"/>
</dbReference>
<feature type="transmembrane region" description="Helical" evidence="1">
    <location>
        <begin position="97"/>
        <end position="118"/>
    </location>
</feature>
<dbReference type="InterPro" id="IPR007354">
    <property type="entry name" value="CruF-like"/>
</dbReference>
<keyword evidence="1" id="KW-0472">Membrane</keyword>
<keyword evidence="3" id="KW-1185">Reference proteome</keyword>
<feature type="transmembrane region" description="Helical" evidence="1">
    <location>
        <begin position="31"/>
        <end position="51"/>
    </location>
</feature>
<name>A0A1H8TRK1_9SPHI</name>
<dbReference type="RefSeq" id="WP_317040918.1">
    <property type="nucleotide sequence ID" value="NZ_FOCL01000016.1"/>
</dbReference>
<feature type="transmembrane region" description="Helical" evidence="1">
    <location>
        <begin position="58"/>
        <end position="77"/>
    </location>
</feature>
<protein>
    <submittedName>
        <fullName evidence="2">Putative membrane protein</fullName>
    </submittedName>
</protein>
<sequence length="210" mass="24243">MSTKNRICVTIIFLFHLVGIIGFIIPSLTALFITLVPWHLLLMLGVIIYSHDAFNIKFLLFALITFIAGFMAEYIGVHTGLFFGHYRYDSTLGAKLLDIPLMIGVNWFLLIYSVGVVLRRSRFNNKLIRMLAGAIILTMLDMLIEPIAIRFDYWHWLDGNIPFKNYACWFVLSALLLFIFEQFKFNRQGNVGPTLLIAQFVFFAVLNLMY</sequence>
<dbReference type="STRING" id="551995.SAMN05192574_116120"/>
<dbReference type="PANTHER" id="PTHR39419">
    <property type="entry name" value="SLL0814 PROTEIN"/>
    <property type="match status" value="1"/>
</dbReference>
<dbReference type="Proteomes" id="UP000198942">
    <property type="component" value="Unassembled WGS sequence"/>
</dbReference>
<dbReference type="PANTHER" id="PTHR39419:SF1">
    <property type="entry name" value="SLL0814 PROTEIN"/>
    <property type="match status" value="1"/>
</dbReference>
<keyword evidence="1" id="KW-0812">Transmembrane</keyword>
<evidence type="ECO:0000313" key="3">
    <source>
        <dbReference type="Proteomes" id="UP000198942"/>
    </source>
</evidence>